<reference evidence="3" key="2">
    <citation type="submission" date="2020-09" db="EMBL/GenBank/DDBJ databases">
        <authorList>
            <person name="Sun Q."/>
            <person name="Zhou Y."/>
        </authorList>
    </citation>
    <scope>NUCLEOTIDE SEQUENCE</scope>
    <source>
        <strain evidence="3">CGMCC 1.12777</strain>
    </source>
</reference>
<dbReference type="PROSITE" id="PS50943">
    <property type="entry name" value="HTH_CROC1"/>
    <property type="match status" value="1"/>
</dbReference>
<dbReference type="RefSeq" id="WP_188498720.1">
    <property type="nucleotide sequence ID" value="NZ_BMFV01000035.1"/>
</dbReference>
<keyword evidence="4" id="KW-1185">Reference proteome</keyword>
<dbReference type="PANTHER" id="PTHR46558:SF11">
    <property type="entry name" value="HTH-TYPE TRANSCRIPTIONAL REGULATOR XRE"/>
    <property type="match status" value="1"/>
</dbReference>
<evidence type="ECO:0000256" key="1">
    <source>
        <dbReference type="ARBA" id="ARBA00023125"/>
    </source>
</evidence>
<dbReference type="SMART" id="SM00530">
    <property type="entry name" value="HTH_XRE"/>
    <property type="match status" value="1"/>
</dbReference>
<dbReference type="Pfam" id="PF01381">
    <property type="entry name" value="HTH_3"/>
    <property type="match status" value="1"/>
</dbReference>
<comment type="caution">
    <text evidence="3">The sequence shown here is derived from an EMBL/GenBank/DDBJ whole genome shotgun (WGS) entry which is preliminary data.</text>
</comment>
<keyword evidence="1" id="KW-0238">DNA-binding</keyword>
<accession>A0A8J2ZZM6</accession>
<evidence type="ECO:0000313" key="3">
    <source>
        <dbReference type="EMBL" id="GGH86821.1"/>
    </source>
</evidence>
<dbReference type="Proteomes" id="UP000656813">
    <property type="component" value="Unassembled WGS sequence"/>
</dbReference>
<evidence type="ECO:0000313" key="4">
    <source>
        <dbReference type="Proteomes" id="UP000656813"/>
    </source>
</evidence>
<proteinExistence type="predicted"/>
<dbReference type="AlphaFoldDB" id="A0A8J2ZZM6"/>
<dbReference type="Gene3D" id="1.10.260.40">
    <property type="entry name" value="lambda repressor-like DNA-binding domains"/>
    <property type="match status" value="1"/>
</dbReference>
<dbReference type="PANTHER" id="PTHR46558">
    <property type="entry name" value="TRACRIPTIONAL REGULATORY PROTEIN-RELATED-RELATED"/>
    <property type="match status" value="1"/>
</dbReference>
<dbReference type="InterPro" id="IPR001387">
    <property type="entry name" value="Cro/C1-type_HTH"/>
</dbReference>
<evidence type="ECO:0000259" key="2">
    <source>
        <dbReference type="PROSITE" id="PS50943"/>
    </source>
</evidence>
<protein>
    <submittedName>
        <fullName evidence="3">Transcriptional regulator</fullName>
    </submittedName>
</protein>
<sequence length="119" mass="13844">MTVGERLKHLRNKVGLSQEALSDQLGIKRATYAKYETDVNQADYDMLQTFAQFFDVSIDYILSGHTYLQDKNVDQRLLEIITDPEIQTAFNEIPGSPEEVKKEILDILRYIKFKKQNED</sequence>
<dbReference type="SUPFAM" id="SSF47413">
    <property type="entry name" value="lambda repressor-like DNA-binding domains"/>
    <property type="match status" value="1"/>
</dbReference>
<dbReference type="CDD" id="cd00093">
    <property type="entry name" value="HTH_XRE"/>
    <property type="match status" value="1"/>
</dbReference>
<dbReference type="GO" id="GO:0003677">
    <property type="term" value="F:DNA binding"/>
    <property type="evidence" value="ECO:0007669"/>
    <property type="project" value="UniProtKB-KW"/>
</dbReference>
<organism evidence="3 4">
    <name type="scientific">Pullulanibacillus pueri</name>
    <dbReference type="NCBI Taxonomy" id="1437324"/>
    <lineage>
        <taxon>Bacteria</taxon>
        <taxon>Bacillati</taxon>
        <taxon>Bacillota</taxon>
        <taxon>Bacilli</taxon>
        <taxon>Bacillales</taxon>
        <taxon>Sporolactobacillaceae</taxon>
        <taxon>Pullulanibacillus</taxon>
    </lineage>
</organism>
<name>A0A8J2ZZM6_9BACL</name>
<dbReference type="InterPro" id="IPR010982">
    <property type="entry name" value="Lambda_DNA-bd_dom_sf"/>
</dbReference>
<dbReference type="EMBL" id="BMFV01000035">
    <property type="protein sequence ID" value="GGH86821.1"/>
    <property type="molecule type" value="Genomic_DNA"/>
</dbReference>
<reference evidence="3" key="1">
    <citation type="journal article" date="2014" name="Int. J. Syst. Evol. Microbiol.">
        <title>Complete genome sequence of Corynebacterium casei LMG S-19264T (=DSM 44701T), isolated from a smear-ripened cheese.</title>
        <authorList>
            <consortium name="US DOE Joint Genome Institute (JGI-PGF)"/>
            <person name="Walter F."/>
            <person name="Albersmeier A."/>
            <person name="Kalinowski J."/>
            <person name="Ruckert C."/>
        </authorList>
    </citation>
    <scope>NUCLEOTIDE SEQUENCE</scope>
    <source>
        <strain evidence="3">CGMCC 1.12777</strain>
    </source>
</reference>
<gene>
    <name evidence="3" type="ORF">GCM10007096_35410</name>
</gene>
<feature type="domain" description="HTH cro/C1-type" evidence="2">
    <location>
        <begin position="7"/>
        <end position="61"/>
    </location>
</feature>